<comment type="caution">
    <text evidence="2">The sequence shown here is derived from an EMBL/GenBank/DDBJ whole genome shotgun (WGS) entry which is preliminary data.</text>
</comment>
<dbReference type="InterPro" id="IPR022744">
    <property type="entry name" value="MeTrfase_dom_put"/>
</dbReference>
<sequence>MVSFWAMVSNLARAAVKKLLSRKTNFRRILWEMGRNPKHFSSFFVDKFSRYNHQAKWGAAGWQSLDVFYNYFESVKPRLNGNLESRLTTFWIERMDNRQAVTNRLKIVTEILAESFDRFADQAEIRILSVASGSAQAVIQAIEKRQCLAEKIKAILVDIDPTAIANAETAVKKAGLEKNFTFISGSTKILDGLCGQLQPHIIEMVGFLDYRPKPQAEKLINRLRRCLGQDGILLTCNIAPNPEKIFLDWVLLWPMIYRTEEEFTGLLIAGGFEKEKIKILAEPHGIHNIGICQK</sequence>
<organism evidence="2 3">
    <name type="scientific">Candidatus Falkowbacteria bacterium CG23_combo_of_CG06-09_8_20_14_all_49_15</name>
    <dbReference type="NCBI Taxonomy" id="1974572"/>
    <lineage>
        <taxon>Bacteria</taxon>
        <taxon>Candidatus Falkowiibacteriota</taxon>
    </lineage>
</organism>
<name>A0A2G9ZKQ0_9BACT</name>
<dbReference type="Pfam" id="PF12147">
    <property type="entry name" value="Methyltransf_20"/>
    <property type="match status" value="1"/>
</dbReference>
<dbReference type="Gene3D" id="3.40.50.150">
    <property type="entry name" value="Vaccinia Virus protein VP39"/>
    <property type="match status" value="1"/>
</dbReference>
<reference evidence="2 3" key="1">
    <citation type="submission" date="2017-09" db="EMBL/GenBank/DDBJ databases">
        <title>Depth-based differentiation of microbial function through sediment-hosted aquifers and enrichment of novel symbionts in the deep terrestrial subsurface.</title>
        <authorList>
            <person name="Probst A.J."/>
            <person name="Ladd B."/>
            <person name="Jarett J.K."/>
            <person name="Geller-Mcgrath D.E."/>
            <person name="Sieber C.M."/>
            <person name="Emerson J.B."/>
            <person name="Anantharaman K."/>
            <person name="Thomas B.C."/>
            <person name="Malmstrom R."/>
            <person name="Stieglmeier M."/>
            <person name="Klingl A."/>
            <person name="Woyke T."/>
            <person name="Ryan C.M."/>
            <person name="Banfield J.F."/>
        </authorList>
    </citation>
    <scope>NUCLEOTIDE SEQUENCE [LARGE SCALE GENOMIC DNA]</scope>
    <source>
        <strain evidence="2">CG23_combo_of_CG06-09_8_20_14_all_49_15</strain>
    </source>
</reference>
<feature type="domain" description="Methyltransferase" evidence="1">
    <location>
        <begin position="101"/>
        <end position="293"/>
    </location>
</feature>
<proteinExistence type="predicted"/>
<evidence type="ECO:0000313" key="3">
    <source>
        <dbReference type="Proteomes" id="UP000230729"/>
    </source>
</evidence>
<dbReference type="AlphaFoldDB" id="A0A2G9ZKQ0"/>
<protein>
    <recommendedName>
        <fullName evidence="1">Methyltransferase domain-containing protein</fullName>
    </recommendedName>
</protein>
<gene>
    <name evidence="2" type="ORF">COX22_02720</name>
</gene>
<evidence type="ECO:0000313" key="2">
    <source>
        <dbReference type="EMBL" id="PIP33747.1"/>
    </source>
</evidence>
<evidence type="ECO:0000259" key="1">
    <source>
        <dbReference type="Pfam" id="PF12147"/>
    </source>
</evidence>
<accession>A0A2G9ZKQ0</accession>
<dbReference type="InterPro" id="IPR029063">
    <property type="entry name" value="SAM-dependent_MTases_sf"/>
</dbReference>
<dbReference type="EMBL" id="PCSD01000062">
    <property type="protein sequence ID" value="PIP33747.1"/>
    <property type="molecule type" value="Genomic_DNA"/>
</dbReference>
<dbReference type="Proteomes" id="UP000230729">
    <property type="component" value="Unassembled WGS sequence"/>
</dbReference>
<dbReference type="SUPFAM" id="SSF53335">
    <property type="entry name" value="S-adenosyl-L-methionine-dependent methyltransferases"/>
    <property type="match status" value="1"/>
</dbReference>